<evidence type="ECO:0000256" key="2">
    <source>
        <dbReference type="ARBA" id="ARBA00022741"/>
    </source>
</evidence>
<dbReference type="KEGG" id="aqu:105315123"/>
<comment type="similarity">
    <text evidence="1">Belongs to the small GTPase superfamily. Rab family.</text>
</comment>
<protein>
    <recommendedName>
        <fullName evidence="7">Small monomeric GTPase</fullName>
    </recommendedName>
</protein>
<keyword evidence="3" id="KW-0342">GTP-binding</keyword>
<dbReference type="GeneID" id="105315123"/>
<organism evidence="5 6">
    <name type="scientific">Amphimedon queenslandica</name>
    <name type="common">Sponge</name>
    <dbReference type="NCBI Taxonomy" id="400682"/>
    <lineage>
        <taxon>Eukaryota</taxon>
        <taxon>Metazoa</taxon>
        <taxon>Porifera</taxon>
        <taxon>Demospongiae</taxon>
        <taxon>Heteroscleromorpha</taxon>
        <taxon>Haplosclerida</taxon>
        <taxon>Niphatidae</taxon>
        <taxon>Amphimedon</taxon>
    </lineage>
</organism>
<evidence type="ECO:0000256" key="1">
    <source>
        <dbReference type="ARBA" id="ARBA00006270"/>
    </source>
</evidence>
<dbReference type="RefSeq" id="XP_019860649.1">
    <property type="nucleotide sequence ID" value="XM_020005090.1"/>
</dbReference>
<reference evidence="5" key="2">
    <citation type="submission" date="2024-06" db="UniProtKB">
        <authorList>
            <consortium name="EnsemblMetazoa"/>
        </authorList>
    </citation>
    <scope>IDENTIFICATION</scope>
</reference>
<dbReference type="SUPFAM" id="SSF52540">
    <property type="entry name" value="P-loop containing nucleoside triphosphate hydrolases"/>
    <property type="match status" value="1"/>
</dbReference>
<evidence type="ECO:0000256" key="4">
    <source>
        <dbReference type="ARBA" id="ARBA00023289"/>
    </source>
</evidence>
<dbReference type="InterPro" id="IPR001806">
    <property type="entry name" value="Small_GTPase"/>
</dbReference>
<keyword evidence="4" id="KW-0449">Lipoprotein</keyword>
<dbReference type="EnsemblMetazoa" id="XM_020005090.1">
    <property type="protein sequence ID" value="XP_019860649.1"/>
    <property type="gene ID" value="LOC105315123"/>
</dbReference>
<dbReference type="Proteomes" id="UP000007879">
    <property type="component" value="Unassembled WGS sequence"/>
</dbReference>
<dbReference type="PANTHER" id="PTHR47980">
    <property type="entry name" value="LD44762P"/>
    <property type="match status" value="1"/>
</dbReference>
<dbReference type="InterPro" id="IPR050305">
    <property type="entry name" value="Small_GTPase_Rab"/>
</dbReference>
<dbReference type="AlphaFoldDB" id="A0AAN0JUU8"/>
<keyword evidence="4" id="KW-0636">Prenylation</keyword>
<sequence length="319" mass="36373">MAVRQRPTKPLDVCEIVVVGEEGVGRRSIISKYTNDDKVFNGSKLKRKTIELDSETIEIKISYEDIHDKNWQDLFGWGILLVYDVTNNKSFGSIKNLIDRLHRFATRSLLVGNKVDLESQREVPKEKGEQLAQERNISFLETSAITGSNINKAFEIIVRVSDLYLFYTVWSSIMKFFLQQWCMLMHFFRISRTSFLPALEPAPAVSEKSNEASEVFREKVFTLSSIIGSGTSSIFNRISDEFFSAGLISQSILDDINTVPNYCSYQRSSNLMHEVYKSLLNKETSNDDLIAVCDILTKQEDKQLVQIGEDMKKNAPHAV</sequence>
<keyword evidence="2" id="KW-0547">Nucleotide-binding</keyword>
<dbReference type="GO" id="GO:0003924">
    <property type="term" value="F:GTPase activity"/>
    <property type="evidence" value="ECO:0007669"/>
    <property type="project" value="InterPro"/>
</dbReference>
<dbReference type="SMART" id="SM00174">
    <property type="entry name" value="RHO"/>
    <property type="match status" value="1"/>
</dbReference>
<keyword evidence="6" id="KW-1185">Reference proteome</keyword>
<dbReference type="Pfam" id="PF00071">
    <property type="entry name" value="Ras"/>
    <property type="match status" value="1"/>
</dbReference>
<accession>A0AAN0JUU8</accession>
<dbReference type="CDD" id="cd00154">
    <property type="entry name" value="Rab"/>
    <property type="match status" value="1"/>
</dbReference>
<dbReference type="SMART" id="SM00175">
    <property type="entry name" value="RAB"/>
    <property type="match status" value="1"/>
</dbReference>
<proteinExistence type="inferred from homology"/>
<dbReference type="GO" id="GO:0005525">
    <property type="term" value="F:GTP binding"/>
    <property type="evidence" value="ECO:0007669"/>
    <property type="project" value="UniProtKB-KW"/>
</dbReference>
<dbReference type="PRINTS" id="PR00449">
    <property type="entry name" value="RASTRNSFRMNG"/>
</dbReference>
<evidence type="ECO:0000313" key="6">
    <source>
        <dbReference type="Proteomes" id="UP000007879"/>
    </source>
</evidence>
<dbReference type="Gene3D" id="3.40.50.300">
    <property type="entry name" value="P-loop containing nucleotide triphosphate hydrolases"/>
    <property type="match status" value="1"/>
</dbReference>
<dbReference type="InterPro" id="IPR027417">
    <property type="entry name" value="P-loop_NTPase"/>
</dbReference>
<dbReference type="SMART" id="SM00173">
    <property type="entry name" value="RAS"/>
    <property type="match status" value="1"/>
</dbReference>
<name>A0AAN0JUU8_AMPQE</name>
<evidence type="ECO:0008006" key="7">
    <source>
        <dbReference type="Google" id="ProtNLM"/>
    </source>
</evidence>
<dbReference type="PROSITE" id="PS51421">
    <property type="entry name" value="RAS"/>
    <property type="match status" value="1"/>
</dbReference>
<dbReference type="PROSITE" id="PS51419">
    <property type="entry name" value="RAB"/>
    <property type="match status" value="1"/>
</dbReference>
<evidence type="ECO:0000256" key="3">
    <source>
        <dbReference type="ARBA" id="ARBA00023134"/>
    </source>
</evidence>
<reference evidence="6" key="1">
    <citation type="journal article" date="2010" name="Nature">
        <title>The Amphimedon queenslandica genome and the evolution of animal complexity.</title>
        <authorList>
            <person name="Srivastava M."/>
            <person name="Simakov O."/>
            <person name="Chapman J."/>
            <person name="Fahey B."/>
            <person name="Gauthier M.E."/>
            <person name="Mitros T."/>
            <person name="Richards G.S."/>
            <person name="Conaco C."/>
            <person name="Dacre M."/>
            <person name="Hellsten U."/>
            <person name="Larroux C."/>
            <person name="Putnam N.H."/>
            <person name="Stanke M."/>
            <person name="Adamska M."/>
            <person name="Darling A."/>
            <person name="Degnan S.M."/>
            <person name="Oakley T.H."/>
            <person name="Plachetzki D.C."/>
            <person name="Zhai Y."/>
            <person name="Adamski M."/>
            <person name="Calcino A."/>
            <person name="Cummins S.F."/>
            <person name="Goodstein D.M."/>
            <person name="Harris C."/>
            <person name="Jackson D.J."/>
            <person name="Leys S.P."/>
            <person name="Shu S."/>
            <person name="Woodcroft B.J."/>
            <person name="Vervoort M."/>
            <person name="Kosik K.S."/>
            <person name="Manning G."/>
            <person name="Degnan B.M."/>
            <person name="Rokhsar D.S."/>
        </authorList>
    </citation>
    <scope>NUCLEOTIDE SEQUENCE [LARGE SCALE GENOMIC DNA]</scope>
</reference>
<evidence type="ECO:0000313" key="5">
    <source>
        <dbReference type="EnsemblMetazoa" id="XP_019860649.1"/>
    </source>
</evidence>